<organism evidence="11 12">
    <name type="scientific">Rhizobium rosettiformans</name>
    <dbReference type="NCBI Taxonomy" id="1368430"/>
    <lineage>
        <taxon>Bacteria</taxon>
        <taxon>Pseudomonadati</taxon>
        <taxon>Pseudomonadota</taxon>
        <taxon>Alphaproteobacteria</taxon>
        <taxon>Hyphomicrobiales</taxon>
        <taxon>Rhizobiaceae</taxon>
        <taxon>Rhizobium/Agrobacterium group</taxon>
        <taxon>Rhizobium</taxon>
    </lineage>
</organism>
<evidence type="ECO:0000313" key="11">
    <source>
        <dbReference type="EMBL" id="QRF53279.1"/>
    </source>
</evidence>
<comment type="similarity">
    <text evidence="8">Belongs to the FliO/MopB family.</text>
</comment>
<dbReference type="Pfam" id="PF04347">
    <property type="entry name" value="FliO"/>
    <property type="match status" value="1"/>
</dbReference>
<feature type="compositionally biased region" description="Polar residues" evidence="9">
    <location>
        <begin position="451"/>
        <end position="462"/>
    </location>
</feature>
<feature type="compositionally biased region" description="Low complexity" evidence="9">
    <location>
        <begin position="153"/>
        <end position="168"/>
    </location>
</feature>
<keyword evidence="5 10" id="KW-1133">Transmembrane helix</keyword>
<evidence type="ECO:0000256" key="7">
    <source>
        <dbReference type="ARBA" id="ARBA00023143"/>
    </source>
</evidence>
<comment type="subcellular location">
    <subcellularLocation>
        <location evidence="1">Bacterial flagellum basal body</location>
    </subcellularLocation>
    <subcellularLocation>
        <location evidence="2">Cell membrane</location>
    </subcellularLocation>
</comment>
<reference evidence="11 12" key="1">
    <citation type="submission" date="2018-09" db="EMBL/GenBank/DDBJ databases">
        <title>Rhizobium sp. MAE2-X.</title>
        <authorList>
            <person name="Lee Y."/>
            <person name="Jeon C.O."/>
        </authorList>
    </citation>
    <scope>NUCLEOTIDE SEQUENCE [LARGE SCALE GENOMIC DNA]</scope>
    <source>
        <strain evidence="11 12">MAE2-X</strain>
    </source>
</reference>
<evidence type="ECO:0000256" key="6">
    <source>
        <dbReference type="ARBA" id="ARBA00023136"/>
    </source>
</evidence>
<evidence type="ECO:0000256" key="8">
    <source>
        <dbReference type="ARBA" id="ARBA00037937"/>
    </source>
</evidence>
<evidence type="ECO:0008006" key="13">
    <source>
        <dbReference type="Google" id="ProtNLM"/>
    </source>
</evidence>
<dbReference type="Proteomes" id="UP000596351">
    <property type="component" value="Chromosome"/>
</dbReference>
<dbReference type="PANTHER" id="PTHR38766:SF1">
    <property type="entry name" value="FLAGELLAR PROTEIN FLIO"/>
    <property type="match status" value="1"/>
</dbReference>
<feature type="compositionally biased region" description="Basic and acidic residues" evidence="9">
    <location>
        <begin position="393"/>
        <end position="410"/>
    </location>
</feature>
<name>A0ABX7EY96_9HYPH</name>
<evidence type="ECO:0000313" key="12">
    <source>
        <dbReference type="Proteomes" id="UP000596351"/>
    </source>
</evidence>
<feature type="transmembrane region" description="Helical" evidence="10">
    <location>
        <begin position="13"/>
        <end position="34"/>
    </location>
</feature>
<gene>
    <name evidence="11" type="ORF">D4A92_18435</name>
</gene>
<keyword evidence="4 10" id="KW-0812">Transmembrane</keyword>
<evidence type="ECO:0000256" key="2">
    <source>
        <dbReference type="ARBA" id="ARBA00004236"/>
    </source>
</evidence>
<evidence type="ECO:0000256" key="10">
    <source>
        <dbReference type="SAM" id="Phobius"/>
    </source>
</evidence>
<evidence type="ECO:0000256" key="5">
    <source>
        <dbReference type="ARBA" id="ARBA00022989"/>
    </source>
</evidence>
<evidence type="ECO:0000256" key="3">
    <source>
        <dbReference type="ARBA" id="ARBA00022475"/>
    </source>
</evidence>
<evidence type="ECO:0000256" key="1">
    <source>
        <dbReference type="ARBA" id="ARBA00004117"/>
    </source>
</evidence>
<dbReference type="InterPro" id="IPR022781">
    <property type="entry name" value="Flagellar_biosynth_FliO"/>
</dbReference>
<protein>
    <recommendedName>
        <fullName evidence="13">Flagellar biosynthesis protein FliO</fullName>
    </recommendedName>
</protein>
<keyword evidence="6 10" id="KW-0472">Membrane</keyword>
<proteinExistence type="inferred from homology"/>
<dbReference type="InterPro" id="IPR052205">
    <property type="entry name" value="FliO/MopB"/>
</dbReference>
<keyword evidence="12" id="KW-1185">Reference proteome</keyword>
<keyword evidence="3" id="KW-1003">Cell membrane</keyword>
<accession>A0ABX7EY96</accession>
<feature type="region of interest" description="Disordered" evidence="9">
    <location>
        <begin position="153"/>
        <end position="174"/>
    </location>
</feature>
<sequence>MLDELINAYGDKFLVAALGVSLALLCLFIVLWLLRNRAPSPFVRGGRNRQPRLQVLDAAAVDTRRRIVLVRRDNVEHLVMIGGPTDIVIESGIGDERPYLSARPIQPQALAEQQDLAETTVRPALAATEPASPAIASAAVASPAIMASAPAEAPARRPMAAETPRPAAVSPQVDPQPMHAPIAEPRRPQAAQMRGPEPAIETVVTAAPVAAVATAAAAPVAAAAMTARPEVAPQVRVQAPAVEPVARPEPPVEPSPVQPTASLEPMMVASAPTATAPVDIEPVMRRNEPMIGVDESPMEAKTSGTQPIEAFRIEPVEPIMRNELDARKIEEVRVEPQVATPSVIDAPAAEDLLEAARQRVLVPVQATASARLVEPQRIDPQVESQPSAGPSEPEARDMSDFERVLEEEMALHLATDPAPAPQPAPQTPQILPETRADRPRPPIAAILPETNRATPASPNASQPAPEPNLQNEIARIFGEMSASRNP</sequence>
<keyword evidence="7" id="KW-0975">Bacterial flagellum</keyword>
<feature type="region of interest" description="Disordered" evidence="9">
    <location>
        <begin position="372"/>
        <end position="486"/>
    </location>
</feature>
<evidence type="ECO:0000256" key="9">
    <source>
        <dbReference type="SAM" id="MobiDB-lite"/>
    </source>
</evidence>
<dbReference type="RefSeq" id="WP_203016439.1">
    <property type="nucleotide sequence ID" value="NZ_CP032405.1"/>
</dbReference>
<dbReference type="EMBL" id="CP032405">
    <property type="protein sequence ID" value="QRF53279.1"/>
    <property type="molecule type" value="Genomic_DNA"/>
</dbReference>
<dbReference type="PANTHER" id="PTHR38766">
    <property type="entry name" value="FLAGELLAR PROTEIN FLIO"/>
    <property type="match status" value="1"/>
</dbReference>
<evidence type="ECO:0000256" key="4">
    <source>
        <dbReference type="ARBA" id="ARBA00022692"/>
    </source>
</evidence>